<name>A0ACB8SEN5_9AGAM</name>
<reference evidence="1" key="2">
    <citation type="journal article" date="2022" name="New Phytol.">
        <title>Evolutionary transition to the ectomycorrhizal habit in the genomes of a hyperdiverse lineage of mushroom-forming fungi.</title>
        <authorList>
            <person name="Looney B."/>
            <person name="Miyauchi S."/>
            <person name="Morin E."/>
            <person name="Drula E."/>
            <person name="Courty P.E."/>
            <person name="Kohler A."/>
            <person name="Kuo A."/>
            <person name="LaButti K."/>
            <person name="Pangilinan J."/>
            <person name="Lipzen A."/>
            <person name="Riley R."/>
            <person name="Andreopoulos W."/>
            <person name="He G."/>
            <person name="Johnson J."/>
            <person name="Nolan M."/>
            <person name="Tritt A."/>
            <person name="Barry K.W."/>
            <person name="Grigoriev I.V."/>
            <person name="Nagy L.G."/>
            <person name="Hibbett D."/>
            <person name="Henrissat B."/>
            <person name="Matheny P.B."/>
            <person name="Labbe J."/>
            <person name="Martin F.M."/>
        </authorList>
    </citation>
    <scope>NUCLEOTIDE SEQUENCE</scope>
    <source>
        <strain evidence="1">HHB10654</strain>
    </source>
</reference>
<protein>
    <submittedName>
        <fullName evidence="1">Uncharacterized protein</fullName>
    </submittedName>
</protein>
<reference evidence="1" key="1">
    <citation type="submission" date="2021-03" db="EMBL/GenBank/DDBJ databases">
        <authorList>
            <consortium name="DOE Joint Genome Institute"/>
            <person name="Ahrendt S."/>
            <person name="Looney B.P."/>
            <person name="Miyauchi S."/>
            <person name="Morin E."/>
            <person name="Drula E."/>
            <person name="Courty P.E."/>
            <person name="Chicoki N."/>
            <person name="Fauchery L."/>
            <person name="Kohler A."/>
            <person name="Kuo A."/>
            <person name="Labutti K."/>
            <person name="Pangilinan J."/>
            <person name="Lipzen A."/>
            <person name="Riley R."/>
            <person name="Andreopoulos W."/>
            <person name="He G."/>
            <person name="Johnson J."/>
            <person name="Barry K.W."/>
            <person name="Grigoriev I.V."/>
            <person name="Nagy L."/>
            <person name="Hibbett D."/>
            <person name="Henrissat B."/>
            <person name="Matheny P.B."/>
            <person name="Labbe J."/>
            <person name="Martin F."/>
        </authorList>
    </citation>
    <scope>NUCLEOTIDE SEQUENCE</scope>
    <source>
        <strain evidence="1">HHB10654</strain>
    </source>
</reference>
<sequence length="1125" mass="126334">MPPSGRGRKRKATAVIIRDTDDAPTPSSSSETPTLTVTHNTRHFNMAVRRNAQGRRRITQQTSIIVEELPAPPRAESDSMRAESERPDDAFDVTPDVDDNHGHLSVDPLPQGPPPLKRQRRRAKRGTGNPLRDWIPFRDTFLDELLRHEGLGNNTELPHCQSCQEAVGELKCRDCTGALHLCAGCIVSAHAMEPLHRIERWNGKFFEPHSLEKAGLRVQLGHDGQACPMPHFRKSPISVIHTNGFHSVAINFCDCGRAGSSRRIVQLLRARWWPATVNRPQTVTTFAVLKLFHALTLQGKVNAYDFYMGLVRLTDGLGTRPPKYRYKEFIRSMRCFRHIRAAKRAGRGHDPEGIEATGPGEFVVECPLCPHPGRNMPEGWEDAPEDEKWKHAMFLAIDANFKLKLKNRGLKDISLAPGWGYFVNKPDYEAFLADYVDEPEMKHCDSNHSAIDHANTPAQRRFAVNGVGAVVCNRHIFNLKQCMGDLERGERYSNMTYMLLATLSLTVPDIKTLFISYDIACSFYKNFEVRMAKHPESRQLDLENMSLKWAVPKFHLLAHGAKCQTPFSLNLMYGVGRTHGEGVETGWAEMNGAALSTREMAGSARHEVLDDVLGAINWRKLINIGKAMKAQIKGAVAGRLEQKGVYEEMKETVPVLVAEKWDAMVLAYRKSDSAPNPYVEPVPTTTLADVRIDLADEEAKEAQSGQVSMHEMTASVFLSVGMELEELQRGILATIKTSSKTAPEKAAIKKKQSVLRHRISAWRDVQQIYMPGISHLIAAPSSVLDAADDGTPISEPEKMALHLPSQISVSLRLAGCVPGLVDKEARLRQAQAEDALHQVRRALRTRLALIRYKHVQVDGPGQKSNTRARNLLKRLQEKLQRHVERYRCAYAALETLAPDGTWKTQLRKLNDDDIRSPRLEDGKLGEGHHEVSWIWRVLSPDARDVPLSKKNKINTTMSEEDIHDSVRVDYVKTQARYLRWEEEITHLLEEMPRCLRFMEWRAETWLAKLDSRPDAPSDIQSGLNAFCHRQAAHSREIALSFGKQWRPVLSGLGLLDRWPADVSLPLTTSLVTQETLLSEVRVGGGLDAEQVSDTSEESVDSQSNSDKSNSTVSESDSVFRLQLNV</sequence>
<dbReference type="Proteomes" id="UP000814140">
    <property type="component" value="Unassembled WGS sequence"/>
</dbReference>
<evidence type="ECO:0000313" key="2">
    <source>
        <dbReference type="Proteomes" id="UP000814140"/>
    </source>
</evidence>
<evidence type="ECO:0000313" key="1">
    <source>
        <dbReference type="EMBL" id="KAI0054692.1"/>
    </source>
</evidence>
<gene>
    <name evidence="1" type="ORF">BV25DRAFT_1873293</name>
</gene>
<keyword evidence="2" id="KW-1185">Reference proteome</keyword>
<dbReference type="EMBL" id="MU277362">
    <property type="protein sequence ID" value="KAI0054692.1"/>
    <property type="molecule type" value="Genomic_DNA"/>
</dbReference>
<accession>A0ACB8SEN5</accession>
<comment type="caution">
    <text evidence="1">The sequence shown here is derived from an EMBL/GenBank/DDBJ whole genome shotgun (WGS) entry which is preliminary data.</text>
</comment>
<organism evidence="1 2">
    <name type="scientific">Artomyces pyxidatus</name>
    <dbReference type="NCBI Taxonomy" id="48021"/>
    <lineage>
        <taxon>Eukaryota</taxon>
        <taxon>Fungi</taxon>
        <taxon>Dikarya</taxon>
        <taxon>Basidiomycota</taxon>
        <taxon>Agaricomycotina</taxon>
        <taxon>Agaricomycetes</taxon>
        <taxon>Russulales</taxon>
        <taxon>Auriscalpiaceae</taxon>
        <taxon>Artomyces</taxon>
    </lineage>
</organism>
<proteinExistence type="predicted"/>